<reference evidence="2" key="1">
    <citation type="journal article" date="2019" name="Int. J. Syst. Evol. Microbiol.">
        <title>The Global Catalogue of Microorganisms (GCM) 10K type strain sequencing project: providing services to taxonomists for standard genome sequencing and annotation.</title>
        <authorList>
            <consortium name="The Broad Institute Genomics Platform"/>
            <consortium name="The Broad Institute Genome Sequencing Center for Infectious Disease"/>
            <person name="Wu L."/>
            <person name="Ma J."/>
        </authorList>
    </citation>
    <scope>NUCLEOTIDE SEQUENCE [LARGE SCALE GENOMIC DNA]</scope>
    <source>
        <strain evidence="2">KCTC 3913</strain>
    </source>
</reference>
<organism evidence="1 2">
    <name type="scientific">Bacillus seohaeanensis</name>
    <dbReference type="NCBI Taxonomy" id="284580"/>
    <lineage>
        <taxon>Bacteria</taxon>
        <taxon>Bacillati</taxon>
        <taxon>Bacillota</taxon>
        <taxon>Bacilli</taxon>
        <taxon>Bacillales</taxon>
        <taxon>Bacillaceae</taxon>
        <taxon>Bacillus</taxon>
    </lineage>
</organism>
<keyword evidence="2" id="KW-1185">Reference proteome</keyword>
<dbReference type="EMBL" id="JBHUMF010000031">
    <property type="protein sequence ID" value="MFD2682361.1"/>
    <property type="molecule type" value="Genomic_DNA"/>
</dbReference>
<name>A0ABW5RUK7_9BACI</name>
<dbReference type="RefSeq" id="WP_377937044.1">
    <property type="nucleotide sequence ID" value="NZ_JBHUMF010000031.1"/>
</dbReference>
<sequence>MMENKNQLAKFVQEDRFELDSYLTYLFNQITIFDSPRLKDYKAKRSCKRAKA</sequence>
<dbReference type="Proteomes" id="UP001597506">
    <property type="component" value="Unassembled WGS sequence"/>
</dbReference>
<evidence type="ECO:0000313" key="1">
    <source>
        <dbReference type="EMBL" id="MFD2682361.1"/>
    </source>
</evidence>
<gene>
    <name evidence="1" type="ORF">ACFSUL_16595</name>
</gene>
<protein>
    <submittedName>
        <fullName evidence="1">Uncharacterized protein</fullName>
    </submittedName>
</protein>
<proteinExistence type="predicted"/>
<comment type="caution">
    <text evidence="1">The sequence shown here is derived from an EMBL/GenBank/DDBJ whole genome shotgun (WGS) entry which is preliminary data.</text>
</comment>
<accession>A0ABW5RUK7</accession>
<evidence type="ECO:0000313" key="2">
    <source>
        <dbReference type="Proteomes" id="UP001597506"/>
    </source>
</evidence>